<feature type="region of interest" description="Disordered" evidence="1">
    <location>
        <begin position="719"/>
        <end position="751"/>
    </location>
</feature>
<dbReference type="AlphaFoldDB" id="A0A058Z971"/>
<accession>A0A058Z971</accession>
<feature type="region of interest" description="Disordered" evidence="1">
    <location>
        <begin position="910"/>
        <end position="949"/>
    </location>
</feature>
<dbReference type="PANTHER" id="PTHR15496">
    <property type="entry name" value="GENERAL TRANSCRIPTION FACTOR 3C POLYPEPTIDE 4 FAMILY"/>
    <property type="match status" value="1"/>
</dbReference>
<dbReference type="EMBL" id="KB932205">
    <property type="protein sequence ID" value="KCV70057.1"/>
    <property type="molecule type" value="Genomic_DNA"/>
</dbReference>
<dbReference type="PANTHER" id="PTHR15496:SF2">
    <property type="entry name" value="GENERAL TRANSCRIPTION FACTOR 3C POLYPEPTIDE 4"/>
    <property type="match status" value="1"/>
</dbReference>
<keyword evidence="3" id="KW-1185">Reference proteome</keyword>
<dbReference type="Gene3D" id="2.130.10.10">
    <property type="entry name" value="YVTN repeat-like/Quinoprotein amine dehydrogenase"/>
    <property type="match status" value="1"/>
</dbReference>
<dbReference type="GO" id="GO:0004402">
    <property type="term" value="F:histone acetyltransferase activity"/>
    <property type="evidence" value="ECO:0007669"/>
    <property type="project" value="InterPro"/>
</dbReference>
<organism evidence="2">
    <name type="scientific">Fonticula alba</name>
    <name type="common">Slime mold</name>
    <dbReference type="NCBI Taxonomy" id="691883"/>
    <lineage>
        <taxon>Eukaryota</taxon>
        <taxon>Rotosphaerida</taxon>
        <taxon>Fonticulaceae</taxon>
        <taxon>Fonticula</taxon>
    </lineage>
</organism>
<dbReference type="InterPro" id="IPR044230">
    <property type="entry name" value="GTF3C4"/>
</dbReference>
<dbReference type="GO" id="GO:0000127">
    <property type="term" value="C:transcription factor TFIIIC complex"/>
    <property type="evidence" value="ECO:0007669"/>
    <property type="project" value="InterPro"/>
</dbReference>
<feature type="region of interest" description="Disordered" evidence="1">
    <location>
        <begin position="80"/>
        <end position="136"/>
    </location>
</feature>
<dbReference type="InterPro" id="IPR015943">
    <property type="entry name" value="WD40/YVTN_repeat-like_dom_sf"/>
</dbReference>
<dbReference type="RefSeq" id="XP_009495663.1">
    <property type="nucleotide sequence ID" value="XM_009497388.1"/>
</dbReference>
<sequence>MQSAAELPNPVLPSPSVLLGSTPCHAPPGGRGNITFSEDGFLVVVTGKSLAVLSLQAGPTFARTTILQLPELPAAPHESPLASFRVRPDLQPGYEPPAMGEEEEEEAAAAEAAAGEDTRSPDGLAARPGPPGPTPIPFPLGSLRFRALVGAIPNNSRLRAPSLAQLQKLRGYAHFGPLPPNAIFGQAVDLRPGLADAEIGGISGANVGSGACAGSSDIGITAGPAAERTAILGAGSGSPEDTFLQAAWSGRGMAPSGGCILAAVSQMGRVAVYAPTGHPQVDAWDKTADLSEAVLEWSLALRFRGDDAQPALVSDCDGLPRGRWLGHSPAHQSALGGDVYFHWRPPYMDPAELARTLASQASILEVFGFQPAGQPGAPVRSKKRPASCLDDADDCPEPLEKAINVPSASASMQGLFASMDYRSGFDFDFSRRLFSIDCFTTSVLAWSPAIRLADATRSLLLLGNRCGMVSLWDVPASKGKISHVGHLSLPGSGSVTFISCQPIWREEPGTSRDFLLAAGCSDGSVAVWRVGIAPTAEGATGPMRLASRSVRFASIPGGRASPLGAFGRAFTGSCWSTPLPVGSGDSVRLRLGLVSASAVRVIELVEPAEPAEQPSMPAALRPVAGLQREELRLAAGVESGTFRALRRPLSGTVFLQWCPMQAFFCAVTSDLDCLVVRVDVPSPGPGTGRTAESLRLNAVPSHFRQILLAAVRKLSPYRGAQDLPQEDSRPEGVDLAAGSSTASATGGPGHDAQCNPVGLAPHALPHLLGLAPWLSGNTAAMLLAPLDDVAFQLASPVVHVVAMPSLFAVAPEALVGLGPEALLAGTFCPEPDTPSAASRHLAADVARLYARDVRPFFPAVAQATANYHRWLLQRVLGDCNGAARVSFALGEMLLHLQDEAQLLAESVTAPANLDTPPMGDAPGDITTGQGGSPSAVTAPSSDPAAGAGPPLRSSADFLALLPGYVDQGEGNGPLAHGPGAPVDLLQADVRRLHSLARSPDPLVQLHQLLAGLVCAFDLAIRRFAGRPAAGRRLAATWLEVAGFLGEVWPLGGQLRLPFMDVALAGADAGWRWPVSRSEVRRVVRSRGFPLRTGLFHGAEEGALLGAVLARAAEVLPNRAPADLANLLRLDAFSCLREGVPGGGPSAGAPVRQYTCLPCLLEAQFSRAGAAASNAAADLPDFVAGHPPESLQCEKGHAVGLCSLSLLPLWFPGAGLARCVHCAARFLCPTDAFFGQLAANGCPMCGETLLRQDGP</sequence>
<evidence type="ECO:0000256" key="1">
    <source>
        <dbReference type="SAM" id="MobiDB-lite"/>
    </source>
</evidence>
<dbReference type="Proteomes" id="UP000030693">
    <property type="component" value="Unassembled WGS sequence"/>
</dbReference>
<proteinExistence type="predicted"/>
<dbReference type="GeneID" id="20528245"/>
<dbReference type="SUPFAM" id="SSF50978">
    <property type="entry name" value="WD40 repeat-like"/>
    <property type="match status" value="1"/>
</dbReference>
<evidence type="ECO:0000313" key="2">
    <source>
        <dbReference type="EMBL" id="KCV70057.1"/>
    </source>
</evidence>
<feature type="compositionally biased region" description="Low complexity" evidence="1">
    <location>
        <begin position="736"/>
        <end position="745"/>
    </location>
</feature>
<dbReference type="InterPro" id="IPR036322">
    <property type="entry name" value="WD40_repeat_dom_sf"/>
</dbReference>
<evidence type="ECO:0000313" key="3">
    <source>
        <dbReference type="Proteomes" id="UP000030693"/>
    </source>
</evidence>
<feature type="compositionally biased region" description="Low complexity" evidence="1">
    <location>
        <begin position="938"/>
        <end position="949"/>
    </location>
</feature>
<dbReference type="GO" id="GO:0006384">
    <property type="term" value="P:transcription initiation at RNA polymerase III promoter"/>
    <property type="evidence" value="ECO:0007669"/>
    <property type="project" value="InterPro"/>
</dbReference>
<name>A0A058Z971_FONAL</name>
<reference evidence="2" key="1">
    <citation type="submission" date="2013-04" db="EMBL/GenBank/DDBJ databases">
        <title>The Genome Sequence of Fonticula alba ATCC 38817.</title>
        <authorList>
            <consortium name="The Broad Institute Genomics Platform"/>
            <person name="Russ C."/>
            <person name="Cuomo C."/>
            <person name="Burger G."/>
            <person name="Gray M.W."/>
            <person name="Holland P.W.H."/>
            <person name="King N."/>
            <person name="Lang F.B.F."/>
            <person name="Roger A.J."/>
            <person name="Ruiz-Trillo I."/>
            <person name="Brown M."/>
            <person name="Walker B."/>
            <person name="Young S."/>
            <person name="Zeng Q."/>
            <person name="Gargeya S."/>
            <person name="Fitzgerald M."/>
            <person name="Haas B."/>
            <person name="Abouelleil A."/>
            <person name="Allen A.W."/>
            <person name="Alvarado L."/>
            <person name="Arachchi H.M."/>
            <person name="Berlin A.M."/>
            <person name="Chapman S.B."/>
            <person name="Gainer-Dewar J."/>
            <person name="Goldberg J."/>
            <person name="Griggs A."/>
            <person name="Gujja S."/>
            <person name="Hansen M."/>
            <person name="Howarth C."/>
            <person name="Imamovic A."/>
            <person name="Ireland A."/>
            <person name="Larimer J."/>
            <person name="McCowan C."/>
            <person name="Murphy C."/>
            <person name="Pearson M."/>
            <person name="Poon T.W."/>
            <person name="Priest M."/>
            <person name="Roberts A."/>
            <person name="Saif S."/>
            <person name="Shea T."/>
            <person name="Sisk P."/>
            <person name="Sykes S."/>
            <person name="Wortman J."/>
            <person name="Nusbaum C."/>
            <person name="Birren B."/>
        </authorList>
    </citation>
    <scope>NUCLEOTIDE SEQUENCE [LARGE SCALE GENOMIC DNA]</scope>
    <source>
        <strain evidence="2">ATCC 38817</strain>
    </source>
</reference>
<gene>
    <name evidence="2" type="ORF">H696_03520</name>
</gene>
<protein>
    <submittedName>
        <fullName evidence="2">Uncharacterized protein</fullName>
    </submittedName>
</protein>